<evidence type="ECO:0000313" key="3">
    <source>
        <dbReference type="EMBL" id="EDQ88851.1"/>
    </source>
</evidence>
<dbReference type="RefSeq" id="XP_001746464.1">
    <property type="nucleotide sequence ID" value="XM_001746412.1"/>
</dbReference>
<dbReference type="eggNOG" id="KOG3865">
    <property type="taxonomic scope" value="Eukaryota"/>
</dbReference>
<name>A9V110_MONBE</name>
<dbReference type="SMART" id="SM01017">
    <property type="entry name" value="Arrestin_C"/>
    <property type="match status" value="1"/>
</dbReference>
<dbReference type="GeneID" id="5891542"/>
<dbReference type="InterPro" id="IPR014752">
    <property type="entry name" value="Arrestin-like_C"/>
</dbReference>
<evidence type="ECO:0000313" key="4">
    <source>
        <dbReference type="Proteomes" id="UP000001357"/>
    </source>
</evidence>
<dbReference type="GO" id="GO:0002031">
    <property type="term" value="P:G protein-coupled receptor internalization"/>
    <property type="evidence" value="ECO:0000318"/>
    <property type="project" value="GO_Central"/>
</dbReference>
<dbReference type="Gene3D" id="2.60.40.840">
    <property type="match status" value="1"/>
</dbReference>
<dbReference type="OMA" id="QPAPQDM"/>
<evidence type="ECO:0000259" key="2">
    <source>
        <dbReference type="SMART" id="SM01017"/>
    </source>
</evidence>
<dbReference type="STRING" id="81824.A9V110"/>
<proteinExistence type="inferred from homology"/>
<dbReference type="KEGG" id="mbr:MONBRDRAFT_8749"/>
<dbReference type="PANTHER" id="PTHR11792">
    <property type="entry name" value="ARRESTIN"/>
    <property type="match status" value="1"/>
</dbReference>
<comment type="similarity">
    <text evidence="1">Belongs to the arrestin family.</text>
</comment>
<dbReference type="Proteomes" id="UP000001357">
    <property type="component" value="Unassembled WGS sequence"/>
</dbReference>
<dbReference type="EMBL" id="CH991553">
    <property type="protein sequence ID" value="EDQ88851.1"/>
    <property type="molecule type" value="Genomic_DNA"/>
</dbReference>
<dbReference type="InParanoid" id="A9V110"/>
<dbReference type="FunFam" id="2.60.40.840:FF:000009">
    <property type="entry name" value="Predicted protein"/>
    <property type="match status" value="1"/>
</dbReference>
<dbReference type="GO" id="GO:0007165">
    <property type="term" value="P:signal transduction"/>
    <property type="evidence" value="ECO:0007669"/>
    <property type="project" value="InterPro"/>
</dbReference>
<dbReference type="GO" id="GO:0001664">
    <property type="term" value="F:G protein-coupled receptor binding"/>
    <property type="evidence" value="ECO:0000318"/>
    <property type="project" value="GO_Central"/>
</dbReference>
<dbReference type="AlphaFoldDB" id="A9V110"/>
<evidence type="ECO:0000256" key="1">
    <source>
        <dbReference type="ARBA" id="ARBA00005298"/>
    </source>
</evidence>
<keyword evidence="4" id="KW-1185">Reference proteome</keyword>
<dbReference type="GO" id="GO:0005737">
    <property type="term" value="C:cytoplasm"/>
    <property type="evidence" value="ECO:0000318"/>
    <property type="project" value="GO_Central"/>
</dbReference>
<dbReference type="Gene3D" id="2.60.40.640">
    <property type="match status" value="1"/>
</dbReference>
<dbReference type="FunCoup" id="A9V110">
    <property type="interactions" value="958"/>
</dbReference>
<dbReference type="SUPFAM" id="SSF81296">
    <property type="entry name" value="E set domains"/>
    <property type="match status" value="2"/>
</dbReference>
<dbReference type="Pfam" id="PF02752">
    <property type="entry name" value="Arrestin_C"/>
    <property type="match status" value="1"/>
</dbReference>
<protein>
    <recommendedName>
        <fullName evidence="2">Arrestin C-terminal-like domain-containing protein</fullName>
    </recommendedName>
</protein>
<reference evidence="3 4" key="1">
    <citation type="journal article" date="2008" name="Nature">
        <title>The genome of the choanoflagellate Monosiga brevicollis and the origin of metazoans.</title>
        <authorList>
            <consortium name="JGI Sequencing"/>
            <person name="King N."/>
            <person name="Westbrook M.J."/>
            <person name="Young S.L."/>
            <person name="Kuo A."/>
            <person name="Abedin M."/>
            <person name="Chapman J."/>
            <person name="Fairclough S."/>
            <person name="Hellsten U."/>
            <person name="Isogai Y."/>
            <person name="Letunic I."/>
            <person name="Marr M."/>
            <person name="Pincus D."/>
            <person name="Putnam N."/>
            <person name="Rokas A."/>
            <person name="Wright K.J."/>
            <person name="Zuzow R."/>
            <person name="Dirks W."/>
            <person name="Good M."/>
            <person name="Goodstein D."/>
            <person name="Lemons D."/>
            <person name="Li W."/>
            <person name="Lyons J.B."/>
            <person name="Morris A."/>
            <person name="Nichols S."/>
            <person name="Richter D.J."/>
            <person name="Salamov A."/>
            <person name="Bork P."/>
            <person name="Lim W.A."/>
            <person name="Manning G."/>
            <person name="Miller W.T."/>
            <person name="McGinnis W."/>
            <person name="Shapiro H."/>
            <person name="Tjian R."/>
            <person name="Grigoriev I.V."/>
            <person name="Rokhsar D."/>
        </authorList>
    </citation>
    <scope>NUCLEOTIDE SEQUENCE [LARGE SCALE GENOMIC DNA]</scope>
    <source>
        <strain evidence="4">MX1 / ATCC 50154</strain>
    </source>
</reference>
<dbReference type="InterPro" id="IPR014753">
    <property type="entry name" value="Arrestin_N"/>
</dbReference>
<feature type="domain" description="Arrestin C-terminal-like" evidence="2">
    <location>
        <begin position="176"/>
        <end position="374"/>
    </location>
</feature>
<gene>
    <name evidence="3" type="ORF">MONBRDRAFT_8749</name>
</gene>
<sequence>MAQRGRRVFKKACASGRLTVYLGRRDFYTTKGMDDIVDGMVKADPADLQGQGIFVRLRCTLNEIKQVYPPPEGMKLTALQRKLQSKLENNAFPFKFEVPEGLPNSVTLQGQPGARGQDARCGVDWDLKIYIADTAEDRPSKRNTVVLAIRKLAFAPLDESDDVAPSDTAVKKLALGGEPITMQVFLDRRTYMHGDPIEVTVKVDNGSKKQLKNMDILVRQFATLKAEAGLSGSTRKTHIVEMKPSVHLPIAPSSQWAETFAIIPSVEGLEDQYRLALDGQIKDEPTGLASSTQCVCAELMWPRADKPSRAQNCCHSSWLMPPPPSSTMLHRLTQSSLDDNVGIFVSYEVKVKLHVGMGSELDCKTPFMLLAPPPNALGVSVGIEPPPTPALVKDAENDGYMSVPTTPRNAPRMTFDELDRMMDNDGDLDLVFEDFVNKRAEKFFSQPDRDVEEYQDDDDDDE</sequence>
<organism evidence="3 4">
    <name type="scientific">Monosiga brevicollis</name>
    <name type="common">Choanoflagellate</name>
    <dbReference type="NCBI Taxonomy" id="81824"/>
    <lineage>
        <taxon>Eukaryota</taxon>
        <taxon>Choanoflagellata</taxon>
        <taxon>Craspedida</taxon>
        <taxon>Salpingoecidae</taxon>
        <taxon>Monosiga</taxon>
    </lineage>
</organism>
<dbReference type="InterPro" id="IPR011022">
    <property type="entry name" value="Arrestin_C-like"/>
</dbReference>
<dbReference type="InterPro" id="IPR014756">
    <property type="entry name" value="Ig_E-set"/>
</dbReference>
<dbReference type="PANTHER" id="PTHR11792:SF17">
    <property type="entry name" value="KURTZ ARRESTIN"/>
    <property type="match status" value="1"/>
</dbReference>
<dbReference type="InterPro" id="IPR000698">
    <property type="entry name" value="Arrestin"/>
</dbReference>
<accession>A9V110</accession>